<reference evidence="1 2" key="1">
    <citation type="submission" date="2020-04" db="EMBL/GenBank/DDBJ databases">
        <title>Paenibacillus algicola sp. nov., a novel marine bacterium producing alginate lyase.</title>
        <authorList>
            <person name="Huang H."/>
        </authorList>
    </citation>
    <scope>NUCLEOTIDE SEQUENCE [LARGE SCALE GENOMIC DNA]</scope>
    <source>
        <strain evidence="1 2">L7-75</strain>
    </source>
</reference>
<dbReference type="InterPro" id="IPR025144">
    <property type="entry name" value="DUF4085"/>
</dbReference>
<dbReference type="Pfam" id="PF13315">
    <property type="entry name" value="DUF4085"/>
    <property type="match status" value="1"/>
</dbReference>
<proteinExistence type="predicted"/>
<comment type="caution">
    <text evidence="1">The sequence shown here is derived from an EMBL/GenBank/DDBJ whole genome shotgun (WGS) entry which is preliminary data.</text>
</comment>
<keyword evidence="2" id="KW-1185">Reference proteome</keyword>
<protein>
    <submittedName>
        <fullName evidence="1">DUF4085 family protein</fullName>
    </submittedName>
</protein>
<dbReference type="EMBL" id="JABBPN010000003">
    <property type="protein sequence ID" value="NMO94934.1"/>
    <property type="molecule type" value="Genomic_DNA"/>
</dbReference>
<evidence type="ECO:0000313" key="2">
    <source>
        <dbReference type="Proteomes" id="UP000565468"/>
    </source>
</evidence>
<evidence type="ECO:0000313" key="1">
    <source>
        <dbReference type="EMBL" id="NMO94934.1"/>
    </source>
</evidence>
<accession>A0A848M5Q4</accession>
<dbReference type="AlphaFoldDB" id="A0A848M5Q4"/>
<sequence>MTKEWYETMQKTDLHLLLKVSKKAEVFSEEYFQKLYNSEEKVWLQLQEDVSKVEFEDVVPDEVQAVFDPEQEKKNFKQVLQHNVRHLTKSLPDDILHQVADIRVLALNRASADVKKQITAYCKANKQTVQSTAAAYWKEYKNNFKKGEPSFAEQFHFHDCKVVSSRRKGKDLVLTLDHSGGFTAISEITFKNCSILKQDTPLHGAWWLYDEIYTTKDGYEIHVLLQKKQLIDFVMTVSDVMFKPAAANE</sequence>
<dbReference type="Proteomes" id="UP000565468">
    <property type="component" value="Unassembled WGS sequence"/>
</dbReference>
<dbReference type="RefSeq" id="WP_169503723.1">
    <property type="nucleotide sequence ID" value="NZ_JABBPN010000003.1"/>
</dbReference>
<name>A0A848M5Q4_PAELE</name>
<gene>
    <name evidence="1" type="ORF">HII30_03905</name>
</gene>
<organism evidence="1 2">
    <name type="scientific">Paenibacillus lemnae</name>
    <dbReference type="NCBI Taxonomy" id="1330551"/>
    <lineage>
        <taxon>Bacteria</taxon>
        <taxon>Bacillati</taxon>
        <taxon>Bacillota</taxon>
        <taxon>Bacilli</taxon>
        <taxon>Bacillales</taxon>
        <taxon>Paenibacillaceae</taxon>
        <taxon>Paenibacillus</taxon>
    </lineage>
</organism>